<dbReference type="RefSeq" id="WP_390359421.1">
    <property type="nucleotide sequence ID" value="NZ_JBHTKJ010000007.1"/>
</dbReference>
<dbReference type="Gene3D" id="3.30.1360.130">
    <property type="entry name" value="Dipeptide transport protein"/>
    <property type="match status" value="1"/>
</dbReference>
<comment type="caution">
    <text evidence="1">The sequence shown here is derived from an EMBL/GenBank/DDBJ whole genome shotgun (WGS) entry which is preliminary data.</text>
</comment>
<dbReference type="Gene3D" id="3.40.50.10780">
    <property type="entry name" value="Dipeptide transport protein"/>
    <property type="match status" value="1"/>
</dbReference>
<sequence length="275" mass="30382">MRRLKLYISADIEGVSGVVHSEHTARNGKEHDRARMYMTQEINACINGALEVGVTEIVVNDSHGTMRNILLEQLHPRAELISGSPKKFAMVEGLNETFDVVIFIGYHTRMGTNGILNHTFHGKAIQTIKINGVDYGEFGLNAALAGYHGVPLVMVSGCDLLSKEATELIPTIHTATVKKTINRTTAQNLSLDRSHEIIKSETIKGIKNKDNIKPFNFKGSLEVEVSFLHSGLADMAEILPIVKRKDTTSVTFTTENILDAYRYIRSIIMMVSSGT</sequence>
<dbReference type="CDD" id="cd08663">
    <property type="entry name" value="DAP_dppA_1"/>
    <property type="match status" value="1"/>
</dbReference>
<organism evidence="1 2">
    <name type="scientific">Virgibacillus byunsanensis</name>
    <dbReference type="NCBI Taxonomy" id="570945"/>
    <lineage>
        <taxon>Bacteria</taxon>
        <taxon>Bacillati</taxon>
        <taxon>Bacillota</taxon>
        <taxon>Bacilli</taxon>
        <taxon>Bacillales</taxon>
        <taxon>Bacillaceae</taxon>
        <taxon>Virgibacillus</taxon>
    </lineage>
</organism>
<dbReference type="EMBL" id="JBHTKJ010000007">
    <property type="protein sequence ID" value="MFD1037404.1"/>
    <property type="molecule type" value="Genomic_DNA"/>
</dbReference>
<reference evidence="2" key="1">
    <citation type="journal article" date="2019" name="Int. J. Syst. Evol. Microbiol.">
        <title>The Global Catalogue of Microorganisms (GCM) 10K type strain sequencing project: providing services to taxonomists for standard genome sequencing and annotation.</title>
        <authorList>
            <consortium name="The Broad Institute Genomics Platform"/>
            <consortium name="The Broad Institute Genome Sequencing Center for Infectious Disease"/>
            <person name="Wu L."/>
            <person name="Ma J."/>
        </authorList>
    </citation>
    <scope>NUCLEOTIDE SEQUENCE [LARGE SCALE GENOMIC DNA]</scope>
    <source>
        <strain evidence="2">CCUG 56754</strain>
    </source>
</reference>
<dbReference type="InterPro" id="IPR007035">
    <property type="entry name" value="Peptidase_M55"/>
</dbReference>
<dbReference type="Pfam" id="PF04951">
    <property type="entry name" value="Peptidase_M55"/>
    <property type="match status" value="1"/>
</dbReference>
<evidence type="ECO:0000313" key="1">
    <source>
        <dbReference type="EMBL" id="MFD1037404.1"/>
    </source>
</evidence>
<proteinExistence type="predicted"/>
<dbReference type="PIRSF" id="PIRSF015853">
    <property type="entry name" value="Pep_DppA"/>
    <property type="match status" value="1"/>
</dbReference>
<dbReference type="InterPro" id="IPR036177">
    <property type="entry name" value="Peptidase_M55_sf"/>
</dbReference>
<dbReference type="Proteomes" id="UP001597040">
    <property type="component" value="Unassembled WGS sequence"/>
</dbReference>
<dbReference type="SUPFAM" id="SSF63992">
    <property type="entry name" value="Dipeptide transport protein"/>
    <property type="match status" value="1"/>
</dbReference>
<protein>
    <submittedName>
        <fullName evidence="1">M55 family metallopeptidase</fullName>
    </submittedName>
</protein>
<name>A0ABW3LJJ4_9BACI</name>
<accession>A0ABW3LJJ4</accession>
<evidence type="ECO:0000313" key="2">
    <source>
        <dbReference type="Proteomes" id="UP001597040"/>
    </source>
</evidence>
<gene>
    <name evidence="1" type="ORF">ACFQ3N_03055</name>
</gene>
<dbReference type="InterPro" id="IPR027476">
    <property type="entry name" value="DppA_N"/>
</dbReference>
<keyword evidence="2" id="KW-1185">Reference proteome</keyword>